<evidence type="ECO:0000259" key="2">
    <source>
        <dbReference type="PROSITE" id="PS51903"/>
    </source>
</evidence>
<dbReference type="InterPro" id="IPR036628">
    <property type="entry name" value="Clp_N_dom_sf"/>
</dbReference>
<proteinExistence type="predicted"/>
<dbReference type="Pfam" id="PF02861">
    <property type="entry name" value="Clp_N"/>
    <property type="match status" value="1"/>
</dbReference>
<dbReference type="Gene3D" id="1.10.1780.10">
    <property type="entry name" value="Clp, N-terminal domain"/>
    <property type="match status" value="2"/>
</dbReference>
<sequence length="388" mass="41318">MMNALRTDTTDASREVVESLARAYEKAAETGRTVGTQHLLFALLKGESAAAELLSRSNGGLRAVISAKDDRVWLWLSGDDGRNDPPAAPAVTALLHEAAWVARRTAKPRDESASPEDQPMVPSEALAAALGQMLMCAHEFGVSWANETHMLMGLLHDPGNRASEALLERRLDRDELIARLAVHPSARQDGAPNMRSVDGLRNLGVLDKPAGRGWGGRIVRRLTSGGFGTPVVPTVRMEAERQAIRLGHSRVTTAHLLLAMLVVDDQVTTAGHRFRDGVAQVNTGAELLRTRGATASAMFDAVADLIRADDAVADLIRTGDGPQADSLALDNGAGKALTRARLLAHERKSPSTGTTHLLAAVLADPDDPCHSLLSAIGVDVEELRQALG</sequence>
<feature type="domain" description="Clp R" evidence="2">
    <location>
        <begin position="324"/>
        <end position="388"/>
    </location>
</feature>
<organism evidence="3 4">
    <name type="scientific">Actinoallomurus spadix</name>
    <dbReference type="NCBI Taxonomy" id="79912"/>
    <lineage>
        <taxon>Bacteria</taxon>
        <taxon>Bacillati</taxon>
        <taxon>Actinomycetota</taxon>
        <taxon>Actinomycetes</taxon>
        <taxon>Streptosporangiales</taxon>
        <taxon>Thermomonosporaceae</taxon>
        <taxon>Actinoallomurus</taxon>
    </lineage>
</organism>
<dbReference type="PROSITE" id="PS51903">
    <property type="entry name" value="CLP_R"/>
    <property type="match status" value="1"/>
</dbReference>
<dbReference type="Proteomes" id="UP001501822">
    <property type="component" value="Unassembled WGS sequence"/>
</dbReference>
<accession>A0ABN0W8L8</accession>
<protein>
    <recommendedName>
        <fullName evidence="2">Clp R domain-containing protein</fullName>
    </recommendedName>
</protein>
<keyword evidence="4" id="KW-1185">Reference proteome</keyword>
<gene>
    <name evidence="3" type="ORF">GCM10010151_18590</name>
</gene>
<reference evidence="3 4" key="1">
    <citation type="journal article" date="2019" name="Int. J. Syst. Evol. Microbiol.">
        <title>The Global Catalogue of Microorganisms (GCM) 10K type strain sequencing project: providing services to taxonomists for standard genome sequencing and annotation.</title>
        <authorList>
            <consortium name="The Broad Institute Genomics Platform"/>
            <consortium name="The Broad Institute Genome Sequencing Center for Infectious Disease"/>
            <person name="Wu L."/>
            <person name="Ma J."/>
        </authorList>
    </citation>
    <scope>NUCLEOTIDE SEQUENCE [LARGE SCALE GENOMIC DNA]</scope>
    <source>
        <strain evidence="3 4">JCM 3146</strain>
    </source>
</reference>
<dbReference type="EMBL" id="BAAABM010000015">
    <property type="protein sequence ID" value="GAA0329036.1"/>
    <property type="molecule type" value="Genomic_DNA"/>
</dbReference>
<evidence type="ECO:0000313" key="4">
    <source>
        <dbReference type="Proteomes" id="UP001501822"/>
    </source>
</evidence>
<keyword evidence="1" id="KW-0677">Repeat</keyword>
<evidence type="ECO:0000313" key="3">
    <source>
        <dbReference type="EMBL" id="GAA0329036.1"/>
    </source>
</evidence>
<dbReference type="SUPFAM" id="SSF81923">
    <property type="entry name" value="Double Clp-N motif"/>
    <property type="match status" value="2"/>
</dbReference>
<evidence type="ECO:0000256" key="1">
    <source>
        <dbReference type="PROSITE-ProRule" id="PRU01251"/>
    </source>
</evidence>
<dbReference type="InterPro" id="IPR004176">
    <property type="entry name" value="Clp_R_N"/>
</dbReference>
<comment type="caution">
    <text evidence="3">The sequence shown here is derived from an EMBL/GenBank/DDBJ whole genome shotgun (WGS) entry which is preliminary data.</text>
</comment>
<name>A0ABN0W8L8_9ACTN</name>